<reference evidence="2 3" key="1">
    <citation type="journal article" date="2024" name="Plant Biotechnol. J.">
        <title>Dendrobium thyrsiflorum genome and its molecular insights into genes involved in important horticultural traits.</title>
        <authorList>
            <person name="Chen B."/>
            <person name="Wang J.Y."/>
            <person name="Zheng P.J."/>
            <person name="Li K.L."/>
            <person name="Liang Y.M."/>
            <person name="Chen X.F."/>
            <person name="Zhang C."/>
            <person name="Zhao X."/>
            <person name="He X."/>
            <person name="Zhang G.Q."/>
            <person name="Liu Z.J."/>
            <person name="Xu Q."/>
        </authorList>
    </citation>
    <scope>NUCLEOTIDE SEQUENCE [LARGE SCALE GENOMIC DNA]</scope>
    <source>
        <strain evidence="2">GZMU011</strain>
    </source>
</reference>
<accession>A0ABD0VW31</accession>
<proteinExistence type="predicted"/>
<organism evidence="2 3">
    <name type="scientific">Dendrobium thyrsiflorum</name>
    <name type="common">Pinecone-like raceme dendrobium</name>
    <name type="synonym">Orchid</name>
    <dbReference type="NCBI Taxonomy" id="117978"/>
    <lineage>
        <taxon>Eukaryota</taxon>
        <taxon>Viridiplantae</taxon>
        <taxon>Streptophyta</taxon>
        <taxon>Embryophyta</taxon>
        <taxon>Tracheophyta</taxon>
        <taxon>Spermatophyta</taxon>
        <taxon>Magnoliopsida</taxon>
        <taxon>Liliopsida</taxon>
        <taxon>Asparagales</taxon>
        <taxon>Orchidaceae</taxon>
        <taxon>Epidendroideae</taxon>
        <taxon>Malaxideae</taxon>
        <taxon>Dendrobiinae</taxon>
        <taxon>Dendrobium</taxon>
    </lineage>
</organism>
<feature type="region of interest" description="Disordered" evidence="1">
    <location>
        <begin position="88"/>
        <end position="113"/>
    </location>
</feature>
<dbReference type="AlphaFoldDB" id="A0ABD0VW31"/>
<dbReference type="InterPro" id="IPR004252">
    <property type="entry name" value="Probable_transposase_24"/>
</dbReference>
<dbReference type="EMBL" id="JANQDX010000001">
    <property type="protein sequence ID" value="KAL0928638.1"/>
    <property type="molecule type" value="Genomic_DNA"/>
</dbReference>
<evidence type="ECO:0000313" key="3">
    <source>
        <dbReference type="Proteomes" id="UP001552299"/>
    </source>
</evidence>
<evidence type="ECO:0000313" key="2">
    <source>
        <dbReference type="EMBL" id="KAL0928638.1"/>
    </source>
</evidence>
<evidence type="ECO:0000256" key="1">
    <source>
        <dbReference type="SAM" id="MobiDB-lite"/>
    </source>
</evidence>
<comment type="caution">
    <text evidence="2">The sequence shown here is derived from an EMBL/GenBank/DDBJ whole genome shotgun (WGS) entry which is preliminary data.</text>
</comment>
<name>A0ABD0VW31_DENTH</name>
<dbReference type="Proteomes" id="UP001552299">
    <property type="component" value="Unassembled WGS sequence"/>
</dbReference>
<gene>
    <name evidence="2" type="ORF">M5K25_000545</name>
</gene>
<protein>
    <submittedName>
        <fullName evidence="2">Uncharacterized protein</fullName>
    </submittedName>
</protein>
<keyword evidence="3" id="KW-1185">Reference proteome</keyword>
<dbReference type="Pfam" id="PF03004">
    <property type="entry name" value="Transposase_24"/>
    <property type="match status" value="1"/>
</dbReference>
<sequence>MIQVVHPNCSTTRDRGRMLIEPNGDTFHPSEQPTHKIRDIIRSTYDAPYFLEESSERSTGHSGERSLWIGKSVWAEFTSAWVSPDYTRRDQNKQNRASDVGGLGSSHHTGGFIPHTEHRRRLKEMMGRESTSIELHSHTHKRQEDKQWVDERVRKAYEEYTRLRESQAAAGEGPSGGSVEILTTIAALTAELEQVMQSQADWQMQMQQQQVEM</sequence>